<dbReference type="AlphaFoldDB" id="A0A2H3CI09"/>
<dbReference type="Proteomes" id="UP000217790">
    <property type="component" value="Unassembled WGS sequence"/>
</dbReference>
<reference evidence="2" key="1">
    <citation type="journal article" date="2017" name="Nat. Ecol. Evol.">
        <title>Genome expansion and lineage-specific genetic innovations in the forest pathogenic fungi Armillaria.</title>
        <authorList>
            <person name="Sipos G."/>
            <person name="Prasanna A.N."/>
            <person name="Walter M.C."/>
            <person name="O'Connor E."/>
            <person name="Balint B."/>
            <person name="Krizsan K."/>
            <person name="Kiss B."/>
            <person name="Hess J."/>
            <person name="Varga T."/>
            <person name="Slot J."/>
            <person name="Riley R."/>
            <person name="Boka B."/>
            <person name="Rigling D."/>
            <person name="Barry K."/>
            <person name="Lee J."/>
            <person name="Mihaltcheva S."/>
            <person name="LaButti K."/>
            <person name="Lipzen A."/>
            <person name="Waldron R."/>
            <person name="Moloney N.M."/>
            <person name="Sperisen C."/>
            <person name="Kredics L."/>
            <person name="Vagvoelgyi C."/>
            <person name="Patrignani A."/>
            <person name="Fitzpatrick D."/>
            <person name="Nagy I."/>
            <person name="Doyle S."/>
            <person name="Anderson J.B."/>
            <person name="Grigoriev I.V."/>
            <person name="Gueldener U."/>
            <person name="Muensterkoetter M."/>
            <person name="Nagy L.G."/>
        </authorList>
    </citation>
    <scope>NUCLEOTIDE SEQUENCE [LARGE SCALE GENOMIC DNA]</scope>
    <source>
        <strain evidence="2">Ar21-2</strain>
    </source>
</reference>
<gene>
    <name evidence="1" type="ORF">ARMGADRAFT_729039</name>
</gene>
<name>A0A2H3CI09_ARMGA</name>
<sequence length="118" mass="13799">MDTITVLVCAFQARPLVLLDVLYSEVILAACQALRNCPLHKEPGRESDHLRSCRHRLSDSKCQLHRRRSVRARYVKTRMNSYRRLEDAIAHIALIVFILEFSVRTYREPMIAPPRQQL</sequence>
<dbReference type="EMBL" id="KZ293713">
    <property type="protein sequence ID" value="PBK82739.1"/>
    <property type="molecule type" value="Genomic_DNA"/>
</dbReference>
<keyword evidence="2" id="KW-1185">Reference proteome</keyword>
<protein>
    <submittedName>
        <fullName evidence="1">Uncharacterized protein</fullName>
    </submittedName>
</protein>
<evidence type="ECO:0000313" key="1">
    <source>
        <dbReference type="EMBL" id="PBK82739.1"/>
    </source>
</evidence>
<proteinExistence type="predicted"/>
<organism evidence="1 2">
    <name type="scientific">Armillaria gallica</name>
    <name type="common">Bulbous honey fungus</name>
    <name type="synonym">Armillaria bulbosa</name>
    <dbReference type="NCBI Taxonomy" id="47427"/>
    <lineage>
        <taxon>Eukaryota</taxon>
        <taxon>Fungi</taxon>
        <taxon>Dikarya</taxon>
        <taxon>Basidiomycota</taxon>
        <taxon>Agaricomycotina</taxon>
        <taxon>Agaricomycetes</taxon>
        <taxon>Agaricomycetidae</taxon>
        <taxon>Agaricales</taxon>
        <taxon>Marasmiineae</taxon>
        <taxon>Physalacriaceae</taxon>
        <taxon>Armillaria</taxon>
    </lineage>
</organism>
<dbReference type="InParanoid" id="A0A2H3CI09"/>
<accession>A0A2H3CI09</accession>
<evidence type="ECO:0000313" key="2">
    <source>
        <dbReference type="Proteomes" id="UP000217790"/>
    </source>
</evidence>